<dbReference type="Proteomes" id="UP000712600">
    <property type="component" value="Unassembled WGS sequence"/>
</dbReference>
<gene>
    <name evidence="1" type="ORF">F2Q69_00056986</name>
</gene>
<protein>
    <submittedName>
        <fullName evidence="1">Uncharacterized protein</fullName>
    </submittedName>
</protein>
<sequence>MRVVALRLPATVPKLVAVPPLRFSRNKTELTDLLFFGGASSISWRIGMVLERRPPREARCSGGSSLRSRVLVSAVLHERWRFFLDVSRRLWNLFVSALSIVETRRYSDFEGGEAGADSGG</sequence>
<organism evidence="1 2">
    <name type="scientific">Brassica cretica</name>
    <name type="common">Mustard</name>
    <dbReference type="NCBI Taxonomy" id="69181"/>
    <lineage>
        <taxon>Eukaryota</taxon>
        <taxon>Viridiplantae</taxon>
        <taxon>Streptophyta</taxon>
        <taxon>Embryophyta</taxon>
        <taxon>Tracheophyta</taxon>
        <taxon>Spermatophyta</taxon>
        <taxon>Magnoliopsida</taxon>
        <taxon>eudicotyledons</taxon>
        <taxon>Gunneridae</taxon>
        <taxon>Pentapetalae</taxon>
        <taxon>rosids</taxon>
        <taxon>malvids</taxon>
        <taxon>Brassicales</taxon>
        <taxon>Brassicaceae</taxon>
        <taxon>Brassiceae</taxon>
        <taxon>Brassica</taxon>
    </lineage>
</organism>
<accession>A0A8S9N1S9</accession>
<evidence type="ECO:0000313" key="1">
    <source>
        <dbReference type="EMBL" id="KAF3489203.1"/>
    </source>
</evidence>
<comment type="caution">
    <text evidence="1">The sequence shown here is derived from an EMBL/GenBank/DDBJ whole genome shotgun (WGS) entry which is preliminary data.</text>
</comment>
<dbReference type="AlphaFoldDB" id="A0A8S9N1S9"/>
<proteinExistence type="predicted"/>
<name>A0A8S9N1S9_BRACR</name>
<dbReference type="EMBL" id="QGKX02002183">
    <property type="protein sequence ID" value="KAF3489203.1"/>
    <property type="molecule type" value="Genomic_DNA"/>
</dbReference>
<evidence type="ECO:0000313" key="2">
    <source>
        <dbReference type="Proteomes" id="UP000712600"/>
    </source>
</evidence>
<reference evidence="1" key="1">
    <citation type="submission" date="2019-12" db="EMBL/GenBank/DDBJ databases">
        <title>Genome sequencing and annotation of Brassica cretica.</title>
        <authorList>
            <person name="Studholme D.J."/>
            <person name="Sarris P."/>
        </authorList>
    </citation>
    <scope>NUCLEOTIDE SEQUENCE</scope>
    <source>
        <strain evidence="1">PFS-109/04</strain>
        <tissue evidence="1">Leaf</tissue>
    </source>
</reference>